<dbReference type="Proteomes" id="UP001401887">
    <property type="component" value="Unassembled WGS sequence"/>
</dbReference>
<sequence length="69" mass="8028">MLHEGNTVTIKEDARKTILAHLQERKKEEVTHPLTARKTPIGLIPHVQARLLAQHLRGDRPHYPPYLHR</sequence>
<dbReference type="Gene3D" id="1.20.120.920">
    <property type="entry name" value="CRISPR-associated endonuclease Cas1, C-terminal domain"/>
    <property type="match status" value="1"/>
</dbReference>
<gene>
    <name evidence="1" type="primary">cas1_1</name>
    <name evidence="1" type="ORF">Dcar01_02680</name>
</gene>
<reference evidence="1 2" key="1">
    <citation type="submission" date="2024-02" db="EMBL/GenBank/DDBJ databases">
        <title>Deinococcus carri NBRC 110142.</title>
        <authorList>
            <person name="Ichikawa N."/>
            <person name="Katano-Makiyama Y."/>
            <person name="Hidaka K."/>
        </authorList>
    </citation>
    <scope>NUCLEOTIDE SEQUENCE [LARGE SCALE GENOMIC DNA]</scope>
    <source>
        <strain evidence="1 2">NBRC 110142</strain>
    </source>
</reference>
<evidence type="ECO:0000313" key="1">
    <source>
        <dbReference type="EMBL" id="GAA5513931.1"/>
    </source>
</evidence>
<organism evidence="1 2">
    <name type="scientific">Deinococcus carri</name>
    <dbReference type="NCBI Taxonomy" id="1211323"/>
    <lineage>
        <taxon>Bacteria</taxon>
        <taxon>Thermotogati</taxon>
        <taxon>Deinococcota</taxon>
        <taxon>Deinococci</taxon>
        <taxon>Deinococcales</taxon>
        <taxon>Deinococcaceae</taxon>
        <taxon>Deinococcus</taxon>
    </lineage>
</organism>
<keyword evidence="1" id="KW-0378">Hydrolase</keyword>
<proteinExistence type="predicted"/>
<keyword evidence="1" id="KW-0540">Nuclease</keyword>
<protein>
    <submittedName>
        <fullName evidence="1">CRISPR-associated endonuclease Cas1</fullName>
    </submittedName>
</protein>
<dbReference type="InterPro" id="IPR042206">
    <property type="entry name" value="CRISPR-assoc_Cas1_C"/>
</dbReference>
<dbReference type="EMBL" id="BAABRP010000011">
    <property type="protein sequence ID" value="GAA5513931.1"/>
    <property type="molecule type" value="Genomic_DNA"/>
</dbReference>
<keyword evidence="2" id="KW-1185">Reference proteome</keyword>
<dbReference type="GO" id="GO:0004519">
    <property type="term" value="F:endonuclease activity"/>
    <property type="evidence" value="ECO:0007669"/>
    <property type="project" value="UniProtKB-KW"/>
</dbReference>
<comment type="caution">
    <text evidence="1">The sequence shown here is derived from an EMBL/GenBank/DDBJ whole genome shotgun (WGS) entry which is preliminary data.</text>
</comment>
<name>A0ABP9W9A2_9DEIO</name>
<keyword evidence="1" id="KW-0255">Endonuclease</keyword>
<dbReference type="RefSeq" id="WP_345466015.1">
    <property type="nucleotide sequence ID" value="NZ_BAABRP010000011.1"/>
</dbReference>
<accession>A0ABP9W9A2</accession>
<evidence type="ECO:0000313" key="2">
    <source>
        <dbReference type="Proteomes" id="UP001401887"/>
    </source>
</evidence>